<evidence type="ECO:0000313" key="2">
    <source>
        <dbReference type="Proteomes" id="UP000467840"/>
    </source>
</evidence>
<dbReference type="Proteomes" id="UP000467840">
    <property type="component" value="Chromosome 11"/>
</dbReference>
<name>A0A6A6NB59_HEVBR</name>
<reference evidence="1 2" key="1">
    <citation type="journal article" date="2020" name="Mol. Plant">
        <title>The Chromosome-Based Rubber Tree Genome Provides New Insights into Spurge Genome Evolution and Rubber Biosynthesis.</title>
        <authorList>
            <person name="Liu J."/>
            <person name="Shi C."/>
            <person name="Shi C.C."/>
            <person name="Li W."/>
            <person name="Zhang Q.J."/>
            <person name="Zhang Y."/>
            <person name="Li K."/>
            <person name="Lu H.F."/>
            <person name="Shi C."/>
            <person name="Zhu S.T."/>
            <person name="Xiao Z.Y."/>
            <person name="Nan H."/>
            <person name="Yue Y."/>
            <person name="Zhu X.G."/>
            <person name="Wu Y."/>
            <person name="Hong X.N."/>
            <person name="Fan G.Y."/>
            <person name="Tong Y."/>
            <person name="Zhang D."/>
            <person name="Mao C.L."/>
            <person name="Liu Y.L."/>
            <person name="Hao S.J."/>
            <person name="Liu W.Q."/>
            <person name="Lv M.Q."/>
            <person name="Zhang H.B."/>
            <person name="Liu Y."/>
            <person name="Hu-Tang G.R."/>
            <person name="Wang J.P."/>
            <person name="Wang J.H."/>
            <person name="Sun Y.H."/>
            <person name="Ni S.B."/>
            <person name="Chen W.B."/>
            <person name="Zhang X.C."/>
            <person name="Jiao Y.N."/>
            <person name="Eichler E.E."/>
            <person name="Li G.H."/>
            <person name="Liu X."/>
            <person name="Gao L.Z."/>
        </authorList>
    </citation>
    <scope>NUCLEOTIDE SEQUENCE [LARGE SCALE GENOMIC DNA]</scope>
    <source>
        <strain evidence="2">cv. GT1</strain>
        <tissue evidence="1">Leaf</tissue>
    </source>
</reference>
<accession>A0A6A6NB59</accession>
<sequence length="137" mass="15846">MSPGQPLQLSHSYWQDNYGSGYRSNCDYWNARRAFLSSYHFKEKSGFKINLKSNMKELGEAAMGVAMDIRKEISERRLGIRVFRFTFALPSFVLRYGGDMRANPYERLATVYQEKSVDEYIDVFVARASQVEGTTDQ</sequence>
<gene>
    <name evidence="1" type="ORF">GH714_006601</name>
</gene>
<proteinExistence type="predicted"/>
<dbReference type="AlphaFoldDB" id="A0A6A6NB59"/>
<comment type="caution">
    <text evidence="1">The sequence shown here is derived from an EMBL/GenBank/DDBJ whole genome shotgun (WGS) entry which is preliminary data.</text>
</comment>
<keyword evidence="2" id="KW-1185">Reference proteome</keyword>
<organism evidence="1 2">
    <name type="scientific">Hevea brasiliensis</name>
    <name type="common">Para rubber tree</name>
    <name type="synonym">Siphonia brasiliensis</name>
    <dbReference type="NCBI Taxonomy" id="3981"/>
    <lineage>
        <taxon>Eukaryota</taxon>
        <taxon>Viridiplantae</taxon>
        <taxon>Streptophyta</taxon>
        <taxon>Embryophyta</taxon>
        <taxon>Tracheophyta</taxon>
        <taxon>Spermatophyta</taxon>
        <taxon>Magnoliopsida</taxon>
        <taxon>eudicotyledons</taxon>
        <taxon>Gunneridae</taxon>
        <taxon>Pentapetalae</taxon>
        <taxon>rosids</taxon>
        <taxon>fabids</taxon>
        <taxon>Malpighiales</taxon>
        <taxon>Euphorbiaceae</taxon>
        <taxon>Crotonoideae</taxon>
        <taxon>Micrandreae</taxon>
        <taxon>Hevea</taxon>
    </lineage>
</organism>
<dbReference type="EMBL" id="JAAGAX010000002">
    <property type="protein sequence ID" value="KAF2322095.1"/>
    <property type="molecule type" value="Genomic_DNA"/>
</dbReference>
<protein>
    <submittedName>
        <fullName evidence="1">Uncharacterized protein</fullName>
    </submittedName>
</protein>
<evidence type="ECO:0000313" key="1">
    <source>
        <dbReference type="EMBL" id="KAF2322095.1"/>
    </source>
</evidence>